<sequence>FHICTEDYKITIATDLGHICQTSAPYIKAANLLVIESNYDEKMLMSGAYPYFLKARILSDNGHLGNHQTSEFIADNLGVDLRHICLAHLSNKNNTPEIALQTLQQTFAERGISTNGQLQISILERNMPSEEISLI</sequence>
<proteinExistence type="predicted"/>
<feature type="non-terminal residue" evidence="1">
    <location>
        <position position="1"/>
    </location>
</feature>
<dbReference type="EMBL" id="BART01009772">
    <property type="protein sequence ID" value="GAG80740.1"/>
    <property type="molecule type" value="Genomic_DNA"/>
</dbReference>
<organism evidence="1">
    <name type="scientific">marine sediment metagenome</name>
    <dbReference type="NCBI Taxonomy" id="412755"/>
    <lineage>
        <taxon>unclassified sequences</taxon>
        <taxon>metagenomes</taxon>
        <taxon>ecological metagenomes</taxon>
    </lineage>
</organism>
<dbReference type="InterPro" id="IPR052533">
    <property type="entry name" value="WalJ/YycJ-like"/>
</dbReference>
<gene>
    <name evidence="1" type="ORF">S01H4_21544</name>
</gene>
<reference evidence="1" key="1">
    <citation type="journal article" date="2014" name="Front. Microbiol.">
        <title>High frequency of phylogenetically diverse reductive dehalogenase-homologous genes in deep subseafloor sedimentary metagenomes.</title>
        <authorList>
            <person name="Kawai M."/>
            <person name="Futagami T."/>
            <person name="Toyoda A."/>
            <person name="Takaki Y."/>
            <person name="Nishi S."/>
            <person name="Hori S."/>
            <person name="Arai W."/>
            <person name="Tsubouchi T."/>
            <person name="Morono Y."/>
            <person name="Uchiyama I."/>
            <person name="Ito T."/>
            <person name="Fujiyama A."/>
            <person name="Inagaki F."/>
            <person name="Takami H."/>
        </authorList>
    </citation>
    <scope>NUCLEOTIDE SEQUENCE</scope>
    <source>
        <strain evidence="1">Expedition CK06-06</strain>
    </source>
</reference>
<accession>X1ADV5</accession>
<protein>
    <recommendedName>
        <fullName evidence="2">Metallo-beta-lactamase domain-containing protein</fullName>
    </recommendedName>
</protein>
<dbReference type="AlphaFoldDB" id="X1ADV5"/>
<evidence type="ECO:0000313" key="1">
    <source>
        <dbReference type="EMBL" id="GAG80740.1"/>
    </source>
</evidence>
<dbReference type="PANTHER" id="PTHR47619:SF1">
    <property type="entry name" value="EXODEOXYRIBONUCLEASE WALJ"/>
    <property type="match status" value="1"/>
</dbReference>
<dbReference type="SUPFAM" id="SSF56281">
    <property type="entry name" value="Metallo-hydrolase/oxidoreductase"/>
    <property type="match status" value="1"/>
</dbReference>
<evidence type="ECO:0008006" key="2">
    <source>
        <dbReference type="Google" id="ProtNLM"/>
    </source>
</evidence>
<dbReference type="InterPro" id="IPR036866">
    <property type="entry name" value="RibonucZ/Hydroxyglut_hydro"/>
</dbReference>
<comment type="caution">
    <text evidence="1">The sequence shown here is derived from an EMBL/GenBank/DDBJ whole genome shotgun (WGS) entry which is preliminary data.</text>
</comment>
<name>X1ADV5_9ZZZZ</name>
<dbReference type="Gene3D" id="3.60.15.10">
    <property type="entry name" value="Ribonuclease Z/Hydroxyacylglutathione hydrolase-like"/>
    <property type="match status" value="1"/>
</dbReference>
<dbReference type="PANTHER" id="PTHR47619">
    <property type="entry name" value="METALLO-HYDROLASE YYCJ-RELATED"/>
    <property type="match status" value="1"/>
</dbReference>